<keyword evidence="4" id="KW-1185">Reference proteome</keyword>
<dbReference type="RefSeq" id="WP_380789626.1">
    <property type="nucleotide sequence ID" value="NZ_JBHTKR010000002.1"/>
</dbReference>
<dbReference type="SUPFAM" id="SSF50090">
    <property type="entry name" value="Electron transport accessory proteins"/>
    <property type="match status" value="1"/>
</dbReference>
<feature type="domain" description="Nitrile hydratase beta subunit-like N-terminal" evidence="2">
    <location>
        <begin position="9"/>
        <end position="102"/>
    </location>
</feature>
<dbReference type="Proteomes" id="UP001597151">
    <property type="component" value="Unassembled WGS sequence"/>
</dbReference>
<evidence type="ECO:0000259" key="2">
    <source>
        <dbReference type="Pfam" id="PF21006"/>
    </source>
</evidence>
<accession>A0ABW3TBV4</accession>
<evidence type="ECO:0000256" key="1">
    <source>
        <dbReference type="SAM" id="MobiDB-lite"/>
    </source>
</evidence>
<feature type="region of interest" description="Disordered" evidence="1">
    <location>
        <begin position="1"/>
        <end position="20"/>
    </location>
</feature>
<feature type="compositionally biased region" description="Basic and acidic residues" evidence="1">
    <location>
        <begin position="1"/>
        <end position="13"/>
    </location>
</feature>
<dbReference type="EMBL" id="JBHTKR010000002">
    <property type="protein sequence ID" value="MFD1194245.1"/>
    <property type="molecule type" value="Genomic_DNA"/>
</dbReference>
<organism evidence="3 4">
    <name type="scientific">Seohaeicola saemankumensis</name>
    <dbReference type="NCBI Taxonomy" id="481181"/>
    <lineage>
        <taxon>Bacteria</taxon>
        <taxon>Pseudomonadati</taxon>
        <taxon>Pseudomonadota</taxon>
        <taxon>Alphaproteobacteria</taxon>
        <taxon>Rhodobacterales</taxon>
        <taxon>Roseobacteraceae</taxon>
        <taxon>Seohaeicola</taxon>
    </lineage>
</organism>
<name>A0ABW3TBV4_9RHOB</name>
<proteinExistence type="predicted"/>
<dbReference type="InterPro" id="IPR049054">
    <property type="entry name" value="CN_hydtase_beta-like_N"/>
</dbReference>
<gene>
    <name evidence="3" type="ORF">ACFQ3C_06150</name>
</gene>
<dbReference type="Pfam" id="PF21006">
    <property type="entry name" value="NHase_beta_N"/>
    <property type="match status" value="1"/>
</dbReference>
<reference evidence="4" key="1">
    <citation type="journal article" date="2019" name="Int. J. Syst. Evol. Microbiol.">
        <title>The Global Catalogue of Microorganisms (GCM) 10K type strain sequencing project: providing services to taxonomists for standard genome sequencing and annotation.</title>
        <authorList>
            <consortium name="The Broad Institute Genomics Platform"/>
            <consortium name="The Broad Institute Genome Sequencing Center for Infectious Disease"/>
            <person name="Wu L."/>
            <person name="Ma J."/>
        </authorList>
    </citation>
    <scope>NUCLEOTIDE SEQUENCE [LARGE SCALE GENOMIC DNA]</scope>
    <source>
        <strain evidence="4">CCUG 55328</strain>
    </source>
</reference>
<evidence type="ECO:0000313" key="3">
    <source>
        <dbReference type="EMBL" id="MFD1194245.1"/>
    </source>
</evidence>
<protein>
    <submittedName>
        <fullName evidence="3">ScnB-like protein</fullName>
    </submittedName>
</protein>
<evidence type="ECO:0000313" key="4">
    <source>
        <dbReference type="Proteomes" id="UP001597151"/>
    </source>
</evidence>
<dbReference type="InterPro" id="IPR042262">
    <property type="entry name" value="CN_hydtase_beta_C"/>
</dbReference>
<comment type="caution">
    <text evidence="3">The sequence shown here is derived from an EMBL/GenBank/DDBJ whole genome shotgun (WGS) entry which is preliminary data.</text>
</comment>
<sequence>MSDISGRRWHDMGGDEAGPVPMEGHDFALWEKRVDALMVLCSSKGHFTVDGLRRALEDMGEDAFEKHSYYERWIAAVNQNLIEGGIYTLEELATRMEEIAERGPTYGEAAHG</sequence>
<dbReference type="Gene3D" id="1.10.472.20">
    <property type="entry name" value="Nitrile hydratase, beta subunit"/>
    <property type="match status" value="1"/>
</dbReference>
<dbReference type="InterPro" id="IPR008990">
    <property type="entry name" value="Elect_transpt_acc-like_dom_sf"/>
</dbReference>